<dbReference type="Gene3D" id="1.10.490.50">
    <property type="entry name" value="Antibiotic binding domain of TipA-like multidrug resistance regulators"/>
    <property type="match status" value="1"/>
</dbReference>
<evidence type="ECO:0000256" key="2">
    <source>
        <dbReference type="ARBA" id="ARBA00023125"/>
    </source>
</evidence>
<evidence type="ECO:0000256" key="4">
    <source>
        <dbReference type="ARBA" id="ARBA00023163"/>
    </source>
</evidence>
<dbReference type="SMART" id="SM00422">
    <property type="entry name" value="HTH_MERR"/>
    <property type="match status" value="1"/>
</dbReference>
<dbReference type="InterPro" id="IPR000551">
    <property type="entry name" value="MerR-type_HTH_dom"/>
</dbReference>
<evidence type="ECO:0000256" key="1">
    <source>
        <dbReference type="ARBA" id="ARBA00023015"/>
    </source>
</evidence>
<dbReference type="InterPro" id="IPR009061">
    <property type="entry name" value="DNA-bd_dom_put_sf"/>
</dbReference>
<dbReference type="SUPFAM" id="SSF89082">
    <property type="entry name" value="Antibiotic binding domain of TipA-like multidrug resistance regulators"/>
    <property type="match status" value="1"/>
</dbReference>
<dbReference type="Gene3D" id="1.10.1660.10">
    <property type="match status" value="1"/>
</dbReference>
<sequence>MEYTIKKLSQLASVSSRTLRYYDSINLLKPKRVNSSGYRIYGEEEIERLQQILFFRELELPLEEIKNILDDDNFDSVTSLKNHRKQLLAKRQQLDQLLQTIDKTLASKKGTIKMTDKEKFEGFKQKQLAENEEKYGEEIRERYGKETVEKSNKKFANLTEKQYNEMQEMAADILEKLKNAMKTQDIAGEEAVEVVELHKKWLTYTWPSYSEEAQRGLSDMYVMDERFRKYYDGPAGSGAAQFLRDAIYDYTQK</sequence>
<dbReference type="Pfam" id="PF13411">
    <property type="entry name" value="MerR_1"/>
    <property type="match status" value="1"/>
</dbReference>
<dbReference type="Pfam" id="PF07739">
    <property type="entry name" value="TipAS"/>
    <property type="match status" value="1"/>
</dbReference>
<keyword evidence="3" id="KW-0010">Activator</keyword>
<evidence type="ECO:0000313" key="8">
    <source>
        <dbReference type="Proteomes" id="UP000273326"/>
    </source>
</evidence>
<keyword evidence="2" id="KW-0238">DNA-binding</keyword>
<keyword evidence="4" id="KW-0804">Transcription</keyword>
<dbReference type="OrthoDB" id="9814833at2"/>
<dbReference type="InterPro" id="IPR036244">
    <property type="entry name" value="TipA-like_antibiotic-bd"/>
</dbReference>
<dbReference type="PANTHER" id="PTHR30204:SF90">
    <property type="entry name" value="HTH-TYPE TRANSCRIPTIONAL ACTIVATOR MTA"/>
    <property type="match status" value="1"/>
</dbReference>
<accession>A0A3Q9BKB9</accession>
<dbReference type="KEGG" id="jeh:EJN90_03835"/>
<keyword evidence="1" id="KW-0805">Transcription regulation</keyword>
<feature type="coiled-coil region" evidence="5">
    <location>
        <begin position="156"/>
        <end position="183"/>
    </location>
</feature>
<gene>
    <name evidence="7" type="ORF">EJN90_03835</name>
</gene>
<name>A0A3Q9BKB9_9LACT</name>
<evidence type="ECO:0000256" key="5">
    <source>
        <dbReference type="SAM" id="Coils"/>
    </source>
</evidence>
<dbReference type="PANTHER" id="PTHR30204">
    <property type="entry name" value="REDOX-CYCLING DRUG-SENSING TRANSCRIPTIONAL ACTIVATOR SOXR"/>
    <property type="match status" value="1"/>
</dbReference>
<organism evidence="7 8">
    <name type="scientific">Jeotgalibaca ciconiae</name>
    <dbReference type="NCBI Taxonomy" id="2496265"/>
    <lineage>
        <taxon>Bacteria</taxon>
        <taxon>Bacillati</taxon>
        <taxon>Bacillota</taxon>
        <taxon>Bacilli</taxon>
        <taxon>Lactobacillales</taxon>
        <taxon>Carnobacteriaceae</taxon>
        <taxon>Jeotgalibaca</taxon>
    </lineage>
</organism>
<evidence type="ECO:0000256" key="3">
    <source>
        <dbReference type="ARBA" id="ARBA00023159"/>
    </source>
</evidence>
<keyword evidence="8" id="KW-1185">Reference proteome</keyword>
<dbReference type="InterPro" id="IPR047057">
    <property type="entry name" value="MerR_fam"/>
</dbReference>
<evidence type="ECO:0000313" key="7">
    <source>
        <dbReference type="EMBL" id="AZP03870.1"/>
    </source>
</evidence>
<dbReference type="Proteomes" id="UP000273326">
    <property type="component" value="Chromosome"/>
</dbReference>
<keyword evidence="5" id="KW-0175">Coiled coil</keyword>
<dbReference type="AlphaFoldDB" id="A0A3Q9BKB9"/>
<dbReference type="PROSITE" id="PS50937">
    <property type="entry name" value="HTH_MERR_2"/>
    <property type="match status" value="1"/>
</dbReference>
<dbReference type="EMBL" id="CP034465">
    <property type="protein sequence ID" value="AZP03870.1"/>
    <property type="molecule type" value="Genomic_DNA"/>
</dbReference>
<dbReference type="RefSeq" id="WP_126108952.1">
    <property type="nucleotide sequence ID" value="NZ_CP034465.1"/>
</dbReference>
<reference evidence="8" key="1">
    <citation type="submission" date="2018-12" db="EMBL/GenBank/DDBJ databases">
        <title>Complete genome sequencing of Jeotgalibaca sp. H21T32.</title>
        <authorList>
            <person name="Bae J.-W."/>
            <person name="Lee S.-Y."/>
        </authorList>
    </citation>
    <scope>NUCLEOTIDE SEQUENCE [LARGE SCALE GENOMIC DNA]</scope>
    <source>
        <strain evidence="8">H21T32</strain>
    </source>
</reference>
<dbReference type="CDD" id="cd01106">
    <property type="entry name" value="HTH_TipAL-Mta"/>
    <property type="match status" value="1"/>
</dbReference>
<dbReference type="InterPro" id="IPR012925">
    <property type="entry name" value="TipAS_dom"/>
</dbReference>
<feature type="domain" description="HTH merR-type" evidence="6">
    <location>
        <begin position="1"/>
        <end position="71"/>
    </location>
</feature>
<dbReference type="SUPFAM" id="SSF46955">
    <property type="entry name" value="Putative DNA-binding domain"/>
    <property type="match status" value="1"/>
</dbReference>
<proteinExistence type="predicted"/>
<evidence type="ECO:0000259" key="6">
    <source>
        <dbReference type="PROSITE" id="PS50937"/>
    </source>
</evidence>
<protein>
    <submittedName>
        <fullName evidence="7">MerR family transcriptional regulator</fullName>
    </submittedName>
</protein>
<dbReference type="GO" id="GO:0003700">
    <property type="term" value="F:DNA-binding transcription factor activity"/>
    <property type="evidence" value="ECO:0007669"/>
    <property type="project" value="InterPro"/>
</dbReference>
<dbReference type="GO" id="GO:0003677">
    <property type="term" value="F:DNA binding"/>
    <property type="evidence" value="ECO:0007669"/>
    <property type="project" value="UniProtKB-KW"/>
</dbReference>